<evidence type="ECO:0000313" key="13">
    <source>
        <dbReference type="EMBL" id="BAO74049.1"/>
    </source>
</evidence>
<keyword evidence="4" id="KW-0732">Signal</keyword>
<proteinExistence type="predicted"/>
<evidence type="ECO:0000256" key="2">
    <source>
        <dbReference type="ARBA" id="ARBA00016112"/>
    </source>
</evidence>
<evidence type="ECO:0000313" key="17">
    <source>
        <dbReference type="EMBL" id="BAO74055.1"/>
    </source>
</evidence>
<dbReference type="EMBL" id="AB839674">
    <property type="protein sequence ID" value="BAO74054.1"/>
    <property type="molecule type" value="Genomic_DNA"/>
</dbReference>
<evidence type="ECO:0000256" key="10">
    <source>
        <dbReference type="ARBA" id="ARBA00023288"/>
    </source>
</evidence>
<name>A0A024FB43_ECOLX</name>
<dbReference type="Pfam" id="PF03498">
    <property type="entry name" value="CDtoxinA"/>
    <property type="match status" value="1"/>
</dbReference>
<evidence type="ECO:0000256" key="8">
    <source>
        <dbReference type="ARBA" id="ARBA00023139"/>
    </source>
</evidence>
<gene>
    <name evidence="15" type="primary">cdtA</name>
</gene>
<dbReference type="PIRSF" id="PIRSF036516">
    <property type="entry name" value="CDT_A"/>
    <property type="match status" value="1"/>
</dbReference>
<accession>A0A024FB43</accession>
<dbReference type="InterPro" id="IPR003558">
    <property type="entry name" value="CDtoxinA/C"/>
</dbReference>
<evidence type="ECO:0000256" key="5">
    <source>
        <dbReference type="ARBA" id="ARBA00022734"/>
    </source>
</evidence>
<reference evidence="15" key="1">
    <citation type="journal article" date="2013" name="BMC Microbiol.">
        <title>Molecular characterization of cytolethal distending toxin gene-positive Escherichia coli from healthy cattle and swine in Nara, Japan.</title>
        <authorList>
            <person name="Hinenoya A."/>
            <person name="Shima K."/>
            <person name="Asakura M."/>
            <person name="Nishimura K."/>
            <person name="Tsukamoto T."/>
            <person name="Ooka T."/>
            <person name="Hayashi T."/>
            <person name="Ramamurthy T."/>
            <person name="Faruque S.M."/>
            <person name="Yamasaki S."/>
        </authorList>
    </citation>
    <scope>NUCLEOTIDE SEQUENCE</scope>
    <source>
        <strain evidence="13">S26</strain>
        <strain evidence="14">S27</strain>
        <strain evidence="15">S33</strain>
        <strain evidence="16">S43</strain>
        <strain evidence="17">S44</strain>
        <strain evidence="18">S45</strain>
    </source>
</reference>
<evidence type="ECO:0000256" key="7">
    <source>
        <dbReference type="ARBA" id="ARBA00023136"/>
    </source>
</evidence>
<evidence type="ECO:0000256" key="4">
    <source>
        <dbReference type="ARBA" id="ARBA00022729"/>
    </source>
</evidence>
<evidence type="ECO:0000256" key="3">
    <source>
        <dbReference type="ARBA" id="ARBA00022656"/>
    </source>
</evidence>
<evidence type="ECO:0000313" key="18">
    <source>
        <dbReference type="EMBL" id="BAO74056.1"/>
    </source>
</evidence>
<dbReference type="AlphaFoldDB" id="A0A024FB43"/>
<sequence length="258" mass="27758">MPNKRTPIFIVGILIPILLNGCSSGKNKAHPDPKVFPPQIEGGPTIPSPDEPGLPLPGPGPALPTNAPIPIPVPGTAPAVSLMNMDGSVLTMWSRGAGSSLWAYYISDSNSFGELRNWQIMPGTRPNTIQFRNVDVGTCMTSFPGFKGGVQLSTAPCQFGPDRFDFQPMATRNGNYLLKSLSTGLCIRANFLGRTPSSPYATTLTMERCPSGGEQNFEFMWSISEPLRPALATIAKPEIRPFPPQPIEPDKYSTGGEQ</sequence>
<evidence type="ECO:0000313" key="14">
    <source>
        <dbReference type="EMBL" id="BAO74052.1"/>
    </source>
</evidence>
<dbReference type="EMBL" id="AB839676">
    <property type="protein sequence ID" value="BAO74056.1"/>
    <property type="molecule type" value="Genomic_DNA"/>
</dbReference>
<evidence type="ECO:0000256" key="1">
    <source>
        <dbReference type="ARBA" id="ARBA00004459"/>
    </source>
</evidence>
<dbReference type="GO" id="GO:0009279">
    <property type="term" value="C:cell outer membrane"/>
    <property type="evidence" value="ECO:0007669"/>
    <property type="project" value="UniProtKB-SubCell"/>
</dbReference>
<evidence type="ECO:0000256" key="12">
    <source>
        <dbReference type="SAM" id="MobiDB-lite"/>
    </source>
</evidence>
<dbReference type="EMBL" id="AB839675">
    <property type="protein sequence ID" value="BAO74055.1"/>
    <property type="molecule type" value="Genomic_DNA"/>
</dbReference>
<dbReference type="Gene3D" id="2.80.10.50">
    <property type="match status" value="1"/>
</dbReference>
<feature type="region of interest" description="Disordered" evidence="12">
    <location>
        <begin position="28"/>
        <end position="69"/>
    </location>
</feature>
<organism evidence="15">
    <name type="scientific">Escherichia coli</name>
    <dbReference type="NCBI Taxonomy" id="562"/>
    <lineage>
        <taxon>Bacteria</taxon>
        <taxon>Pseudomonadati</taxon>
        <taxon>Pseudomonadota</taxon>
        <taxon>Gammaproteobacteria</taxon>
        <taxon>Enterobacterales</taxon>
        <taxon>Enterobacteriaceae</taxon>
        <taxon>Escherichia</taxon>
    </lineage>
</organism>
<feature type="region of interest" description="Disordered" evidence="12">
    <location>
        <begin position="237"/>
        <end position="258"/>
    </location>
</feature>
<comment type="function">
    <text evidence="11">CDTs are cytotoxins.</text>
</comment>
<keyword evidence="8" id="KW-0564">Palmitate</keyword>
<evidence type="ECO:0000256" key="6">
    <source>
        <dbReference type="ARBA" id="ARBA00023026"/>
    </source>
</evidence>
<keyword evidence="9" id="KW-0998">Cell outer membrane</keyword>
<evidence type="ECO:0000256" key="11">
    <source>
        <dbReference type="PIRNR" id="PIRNR036516"/>
    </source>
</evidence>
<keyword evidence="6" id="KW-0843">Virulence</keyword>
<protein>
    <recommendedName>
        <fullName evidence="2 11">Cytolethal distending toxin subunit A</fullName>
        <shortName evidence="11">CDT A</shortName>
    </recommendedName>
</protein>
<keyword evidence="7" id="KW-0472">Membrane</keyword>
<comment type="subcellular location">
    <subcellularLocation>
        <location evidence="1">Cell outer membrane</location>
        <topology evidence="1">Lipid-anchor</topology>
    </subcellularLocation>
</comment>
<dbReference type="CDD" id="cd23414">
    <property type="entry name" value="beta-trefoil_Ricin_CdtA"/>
    <property type="match status" value="1"/>
</dbReference>
<evidence type="ECO:0000256" key="9">
    <source>
        <dbReference type="ARBA" id="ARBA00023237"/>
    </source>
</evidence>
<keyword evidence="10" id="KW-0449">Lipoprotein</keyword>
<dbReference type="InterPro" id="IPR015957">
    <property type="entry name" value="CDtoxinA"/>
</dbReference>
<evidence type="ECO:0000313" key="15">
    <source>
        <dbReference type="EMBL" id="BAO74053.1"/>
    </source>
</evidence>
<keyword evidence="5 11" id="KW-0430">Lectin</keyword>
<evidence type="ECO:0000313" key="16">
    <source>
        <dbReference type="EMBL" id="BAO74054.1"/>
    </source>
</evidence>
<dbReference type="SUPFAM" id="SSF50370">
    <property type="entry name" value="Ricin B-like lectins"/>
    <property type="match status" value="1"/>
</dbReference>
<dbReference type="RefSeq" id="WP_213849248.1">
    <property type="nucleotide sequence ID" value="NZ_CP148366.1"/>
</dbReference>
<dbReference type="EMBL" id="AB839672">
    <property type="protein sequence ID" value="BAO74052.1"/>
    <property type="molecule type" value="Genomic_DNA"/>
</dbReference>
<dbReference type="EMBL" id="AB839673">
    <property type="protein sequence ID" value="BAO74053.1"/>
    <property type="molecule type" value="Genomic_DNA"/>
</dbReference>
<dbReference type="GO" id="GO:0030246">
    <property type="term" value="F:carbohydrate binding"/>
    <property type="evidence" value="ECO:0007669"/>
    <property type="project" value="UniProtKB-UniRule"/>
</dbReference>
<feature type="compositionally biased region" description="Pro residues" evidence="12">
    <location>
        <begin position="46"/>
        <end position="69"/>
    </location>
</feature>
<dbReference type="EMBL" id="AB839671">
    <property type="protein sequence ID" value="BAO74049.1"/>
    <property type="molecule type" value="Genomic_DNA"/>
</dbReference>
<dbReference type="PROSITE" id="PS50231">
    <property type="entry name" value="RICIN_B_LECTIN"/>
    <property type="match status" value="1"/>
</dbReference>
<dbReference type="PRINTS" id="PR01387">
    <property type="entry name" value="CDTOXINA"/>
</dbReference>
<dbReference type="InterPro" id="IPR035992">
    <property type="entry name" value="Ricin_B-like_lectins"/>
</dbReference>
<dbReference type="GO" id="GO:0090729">
    <property type="term" value="F:toxin activity"/>
    <property type="evidence" value="ECO:0007669"/>
    <property type="project" value="UniProtKB-KW"/>
</dbReference>
<keyword evidence="3 11" id="KW-0800">Toxin</keyword>